<evidence type="ECO:0000256" key="1">
    <source>
        <dbReference type="SAM" id="Phobius"/>
    </source>
</evidence>
<keyword evidence="3" id="KW-1185">Reference proteome</keyword>
<keyword evidence="1" id="KW-0472">Membrane</keyword>
<proteinExistence type="predicted"/>
<feature type="transmembrane region" description="Helical" evidence="1">
    <location>
        <begin position="29"/>
        <end position="47"/>
    </location>
</feature>
<evidence type="ECO:0000313" key="3">
    <source>
        <dbReference type="Proteomes" id="UP000326268"/>
    </source>
</evidence>
<dbReference type="GeneID" id="43651130"/>
<dbReference type="Proteomes" id="UP000326268">
    <property type="component" value="Unassembled WGS sequence"/>
</dbReference>
<keyword evidence="1" id="KW-1133">Transmembrane helix</keyword>
<keyword evidence="1" id="KW-0812">Transmembrane</keyword>
<protein>
    <submittedName>
        <fullName evidence="2">Uncharacterized protein</fullName>
    </submittedName>
</protein>
<organism evidence="2 3">
    <name type="scientific">Aspergillus caelatus</name>
    <dbReference type="NCBI Taxonomy" id="61420"/>
    <lineage>
        <taxon>Eukaryota</taxon>
        <taxon>Fungi</taxon>
        <taxon>Dikarya</taxon>
        <taxon>Ascomycota</taxon>
        <taxon>Pezizomycotina</taxon>
        <taxon>Eurotiomycetes</taxon>
        <taxon>Eurotiomycetidae</taxon>
        <taxon>Eurotiales</taxon>
        <taxon>Aspergillaceae</taxon>
        <taxon>Aspergillus</taxon>
        <taxon>Aspergillus subgen. Circumdati</taxon>
    </lineage>
</organism>
<name>A0A5N7A795_9EURO</name>
<sequence>MGILLYININTKRTAGVERDKWRERRLSVISYSHFIFPLFLSFFRVMRLSIA</sequence>
<dbReference type="RefSeq" id="XP_031928389.1">
    <property type="nucleotide sequence ID" value="XM_032066684.1"/>
</dbReference>
<dbReference type="EMBL" id="ML737633">
    <property type="protein sequence ID" value="KAE8365308.1"/>
    <property type="molecule type" value="Genomic_DNA"/>
</dbReference>
<accession>A0A5N7A795</accession>
<reference evidence="2 3" key="1">
    <citation type="submission" date="2019-04" db="EMBL/GenBank/DDBJ databases">
        <title>Friends and foes A comparative genomics studyof 23 Aspergillus species from section Flavi.</title>
        <authorList>
            <consortium name="DOE Joint Genome Institute"/>
            <person name="Kjaerbolling I."/>
            <person name="Vesth T."/>
            <person name="Frisvad J.C."/>
            <person name="Nybo J.L."/>
            <person name="Theobald S."/>
            <person name="Kildgaard S."/>
            <person name="Isbrandt T."/>
            <person name="Kuo A."/>
            <person name="Sato A."/>
            <person name="Lyhne E.K."/>
            <person name="Kogle M.E."/>
            <person name="Wiebenga A."/>
            <person name="Kun R.S."/>
            <person name="Lubbers R.J."/>
            <person name="Makela M.R."/>
            <person name="Barry K."/>
            <person name="Chovatia M."/>
            <person name="Clum A."/>
            <person name="Daum C."/>
            <person name="Haridas S."/>
            <person name="He G."/>
            <person name="LaButti K."/>
            <person name="Lipzen A."/>
            <person name="Mondo S."/>
            <person name="Riley R."/>
            <person name="Salamov A."/>
            <person name="Simmons B.A."/>
            <person name="Magnuson J.K."/>
            <person name="Henrissat B."/>
            <person name="Mortensen U.H."/>
            <person name="Larsen T.O."/>
            <person name="Devries R.P."/>
            <person name="Grigoriev I.V."/>
            <person name="Machida M."/>
            <person name="Baker S.E."/>
            <person name="Andersen M.R."/>
        </authorList>
    </citation>
    <scope>NUCLEOTIDE SEQUENCE [LARGE SCALE GENOMIC DNA]</scope>
    <source>
        <strain evidence="2 3">CBS 763.97</strain>
    </source>
</reference>
<dbReference type="AlphaFoldDB" id="A0A5N7A795"/>
<evidence type="ECO:0000313" key="2">
    <source>
        <dbReference type="EMBL" id="KAE8365308.1"/>
    </source>
</evidence>
<gene>
    <name evidence="2" type="ORF">BDV27DRAFT_127086</name>
</gene>